<gene>
    <name evidence="2" type="ORF">TTHERM_000624348</name>
</gene>
<dbReference type="EMBL" id="GG662540">
    <property type="protein sequence ID" value="EWS72693.1"/>
    <property type="molecule type" value="Genomic_DNA"/>
</dbReference>
<keyword evidence="1" id="KW-1133">Transmembrane helix</keyword>
<evidence type="ECO:0000256" key="1">
    <source>
        <dbReference type="SAM" id="Phobius"/>
    </source>
</evidence>
<protein>
    <submittedName>
        <fullName evidence="2">Transmembrane protein, putative</fullName>
    </submittedName>
</protein>
<keyword evidence="1" id="KW-0472">Membrane</keyword>
<dbReference type="AlphaFoldDB" id="W7X8F9"/>
<feature type="transmembrane region" description="Helical" evidence="1">
    <location>
        <begin position="255"/>
        <end position="278"/>
    </location>
</feature>
<proteinExistence type="predicted"/>
<dbReference type="RefSeq" id="XP_012654769.1">
    <property type="nucleotide sequence ID" value="XM_012799315.1"/>
</dbReference>
<organism evidence="2 3">
    <name type="scientific">Tetrahymena thermophila (strain SB210)</name>
    <dbReference type="NCBI Taxonomy" id="312017"/>
    <lineage>
        <taxon>Eukaryota</taxon>
        <taxon>Sar</taxon>
        <taxon>Alveolata</taxon>
        <taxon>Ciliophora</taxon>
        <taxon>Intramacronucleata</taxon>
        <taxon>Oligohymenophorea</taxon>
        <taxon>Hymenostomatida</taxon>
        <taxon>Tetrahymenina</taxon>
        <taxon>Tetrahymenidae</taxon>
        <taxon>Tetrahymena</taxon>
    </lineage>
</organism>
<evidence type="ECO:0000313" key="3">
    <source>
        <dbReference type="Proteomes" id="UP000009168"/>
    </source>
</evidence>
<sequence>MLLGMSQVMIKKDKNMIILEDFLDNLKVKILDKVEMVLILLEVLDLIINLVKILFIKQEEDKTLLEQVLHSKMQILIRFCNSQKKMELNQKTYKITLNLVSLTKCLVQMKNQKIQKTKSSTKLNKKQLNLCLKKCKKSQKKKSSFTRSKRKSINSKPMDLNHRILLQEIIISNNRTIKVHTNKVKAKIILNSTLLRDSINNNLHHRINRIIKIKIKTNMNLTLSKDSSPIKMFITINQNNKIINKIMLTILQMQLFKINIFLFFLKFCRLVLFKFFFIQKYKESQ</sequence>
<reference evidence="3" key="1">
    <citation type="journal article" date="2006" name="PLoS Biol.">
        <title>Macronuclear genome sequence of the ciliate Tetrahymena thermophila, a model eukaryote.</title>
        <authorList>
            <person name="Eisen J.A."/>
            <person name="Coyne R.S."/>
            <person name="Wu M."/>
            <person name="Wu D."/>
            <person name="Thiagarajan M."/>
            <person name="Wortman J.R."/>
            <person name="Badger J.H."/>
            <person name="Ren Q."/>
            <person name="Amedeo P."/>
            <person name="Jones K.M."/>
            <person name="Tallon L.J."/>
            <person name="Delcher A.L."/>
            <person name="Salzberg S.L."/>
            <person name="Silva J.C."/>
            <person name="Haas B.J."/>
            <person name="Majoros W.H."/>
            <person name="Farzad M."/>
            <person name="Carlton J.M."/>
            <person name="Smith R.K. Jr."/>
            <person name="Garg J."/>
            <person name="Pearlman R.E."/>
            <person name="Karrer K.M."/>
            <person name="Sun L."/>
            <person name="Manning G."/>
            <person name="Elde N.C."/>
            <person name="Turkewitz A.P."/>
            <person name="Asai D.J."/>
            <person name="Wilkes D.E."/>
            <person name="Wang Y."/>
            <person name="Cai H."/>
            <person name="Collins K."/>
            <person name="Stewart B.A."/>
            <person name="Lee S.R."/>
            <person name="Wilamowska K."/>
            <person name="Weinberg Z."/>
            <person name="Ruzzo W.L."/>
            <person name="Wloga D."/>
            <person name="Gaertig J."/>
            <person name="Frankel J."/>
            <person name="Tsao C.-C."/>
            <person name="Gorovsky M.A."/>
            <person name="Keeling P.J."/>
            <person name="Waller R.F."/>
            <person name="Patron N.J."/>
            <person name="Cherry J.M."/>
            <person name="Stover N.A."/>
            <person name="Krieger C.J."/>
            <person name="del Toro C."/>
            <person name="Ryder H.F."/>
            <person name="Williamson S.C."/>
            <person name="Barbeau R.A."/>
            <person name="Hamilton E.P."/>
            <person name="Orias E."/>
        </authorList>
    </citation>
    <scope>NUCLEOTIDE SEQUENCE [LARGE SCALE GENOMIC DNA]</scope>
    <source>
        <strain evidence="3">SB210</strain>
    </source>
</reference>
<keyword evidence="1 2" id="KW-0812">Transmembrane</keyword>
<accession>W7X8F9</accession>
<dbReference type="GeneID" id="24439869"/>
<name>W7X8F9_TETTS</name>
<dbReference type="KEGG" id="tet:TTHERM_000624348"/>
<keyword evidence="3" id="KW-1185">Reference proteome</keyword>
<dbReference type="InParanoid" id="W7X8F9"/>
<evidence type="ECO:0000313" key="2">
    <source>
        <dbReference type="EMBL" id="EWS72693.1"/>
    </source>
</evidence>
<dbReference type="Proteomes" id="UP000009168">
    <property type="component" value="Unassembled WGS sequence"/>
</dbReference>